<dbReference type="STRING" id="913024.SAMN05421741_14213"/>
<dbReference type="NCBIfam" id="NF033205">
    <property type="entry name" value="IPExxxVDY"/>
    <property type="match status" value="1"/>
</dbReference>
<dbReference type="AlphaFoldDB" id="A0A1I5GI67"/>
<dbReference type="RefSeq" id="WP_091526409.1">
    <property type="nucleotide sequence ID" value="NZ_FOVI01000042.1"/>
</dbReference>
<dbReference type="EMBL" id="FOVI01000042">
    <property type="protein sequence ID" value="SFO35576.1"/>
    <property type="molecule type" value="Genomic_DNA"/>
</dbReference>
<name>A0A1I5GI67_9FLAO</name>
<evidence type="ECO:0000313" key="1">
    <source>
        <dbReference type="EMBL" id="SFO35576.1"/>
    </source>
</evidence>
<sequence>MTPQKKNTNEVLHKLDFIDDDKDDIVLIAVKSNMPDYKMAYSLNRYLGVQFKKVLPEISLTENVTAFFRSFLYQDHKNHLIWRLFENKSNYTENDTDEGYSLFKNNEDLFAATHYLIPEWKNIDFFILIENTDFLFETEELLEKLQNIKNISTQFVVDIDSLNIKSQKNLIF</sequence>
<protein>
    <recommendedName>
        <fullName evidence="3">IPExxxVDY family protein</fullName>
    </recommendedName>
</protein>
<dbReference type="OrthoDB" id="676614at2"/>
<reference evidence="2" key="1">
    <citation type="submission" date="2016-10" db="EMBL/GenBank/DDBJ databases">
        <authorList>
            <person name="Varghese N."/>
            <person name="Submissions S."/>
        </authorList>
    </citation>
    <scope>NUCLEOTIDE SEQUENCE [LARGE SCALE GENOMIC DNA]</scope>
    <source>
        <strain evidence="2">DS-12</strain>
    </source>
</reference>
<evidence type="ECO:0000313" key="2">
    <source>
        <dbReference type="Proteomes" id="UP000199036"/>
    </source>
</evidence>
<dbReference type="Proteomes" id="UP000199036">
    <property type="component" value="Unassembled WGS sequence"/>
</dbReference>
<accession>A0A1I5GI67</accession>
<proteinExistence type="predicted"/>
<evidence type="ECO:0008006" key="3">
    <source>
        <dbReference type="Google" id="ProtNLM"/>
    </source>
</evidence>
<keyword evidence="2" id="KW-1185">Reference proteome</keyword>
<gene>
    <name evidence="1" type="ORF">SAMN05421741_14213</name>
</gene>
<organism evidence="1 2">
    <name type="scientific">Paenimyroides ummariense</name>
    <dbReference type="NCBI Taxonomy" id="913024"/>
    <lineage>
        <taxon>Bacteria</taxon>
        <taxon>Pseudomonadati</taxon>
        <taxon>Bacteroidota</taxon>
        <taxon>Flavobacteriia</taxon>
        <taxon>Flavobacteriales</taxon>
        <taxon>Flavobacteriaceae</taxon>
        <taxon>Paenimyroides</taxon>
    </lineage>
</organism>
<dbReference type="InterPro" id="IPR047690">
    <property type="entry name" value="IPExxxVDY_fam"/>
</dbReference>